<dbReference type="InterPro" id="IPR004881">
    <property type="entry name" value="Ribosome_biogen_GTPase_RsgA"/>
</dbReference>
<dbReference type="HAMAP" id="MF_01820">
    <property type="entry name" value="GTPase_RsgA"/>
    <property type="match status" value="1"/>
</dbReference>
<reference evidence="13 14" key="1">
    <citation type="submission" date="2019-03" db="EMBL/GenBank/DDBJ databases">
        <authorList>
            <person name="Jensen L."/>
            <person name="Storgaard J."/>
            <person name="Sulaj E."/>
            <person name="Schramm A."/>
            <person name="Marshall I.P.G."/>
        </authorList>
    </citation>
    <scope>NUCLEOTIDE SEQUENCE [LARGE SCALE GENOMIC DNA]</scope>
    <source>
        <strain evidence="13 14">2017H2G3</strain>
    </source>
</reference>
<dbReference type="InterPro" id="IPR012340">
    <property type="entry name" value="NA-bd_OB-fold"/>
</dbReference>
<organism evidence="13 14">
    <name type="scientific">Cytobacillus praedii</name>
    <dbReference type="NCBI Taxonomy" id="1742358"/>
    <lineage>
        <taxon>Bacteria</taxon>
        <taxon>Bacillati</taxon>
        <taxon>Bacillota</taxon>
        <taxon>Bacilli</taxon>
        <taxon>Bacillales</taxon>
        <taxon>Bacillaceae</taxon>
        <taxon>Cytobacillus</taxon>
    </lineage>
</organism>
<feature type="binding site" evidence="10">
    <location>
        <position position="308"/>
    </location>
    <ligand>
        <name>Zn(2+)</name>
        <dbReference type="ChEBI" id="CHEBI:29105"/>
    </ligand>
</feature>
<evidence type="ECO:0000256" key="10">
    <source>
        <dbReference type="HAMAP-Rule" id="MF_01820"/>
    </source>
</evidence>
<dbReference type="OrthoDB" id="9809485at2"/>
<evidence type="ECO:0000256" key="3">
    <source>
        <dbReference type="ARBA" id="ARBA00022723"/>
    </source>
</evidence>
<dbReference type="PANTHER" id="PTHR32120:SF10">
    <property type="entry name" value="SMALL RIBOSOMAL SUBUNIT BIOGENESIS GTPASE RSGA"/>
    <property type="match status" value="1"/>
</dbReference>
<dbReference type="PANTHER" id="PTHR32120">
    <property type="entry name" value="SMALL RIBOSOMAL SUBUNIT BIOGENESIS GTPASE RSGA"/>
    <property type="match status" value="1"/>
</dbReference>
<dbReference type="NCBIfam" id="TIGR00157">
    <property type="entry name" value="ribosome small subunit-dependent GTPase A"/>
    <property type="match status" value="1"/>
</dbReference>
<evidence type="ECO:0000313" key="14">
    <source>
        <dbReference type="Proteomes" id="UP000293846"/>
    </source>
</evidence>
<keyword evidence="2 10" id="KW-0690">Ribosome biogenesis</keyword>
<dbReference type="PROSITE" id="PS51721">
    <property type="entry name" value="G_CP"/>
    <property type="match status" value="1"/>
</dbReference>
<evidence type="ECO:0000256" key="1">
    <source>
        <dbReference type="ARBA" id="ARBA00022490"/>
    </source>
</evidence>
<evidence type="ECO:0000256" key="8">
    <source>
        <dbReference type="ARBA" id="ARBA00022884"/>
    </source>
</evidence>
<comment type="similarity">
    <text evidence="10">Belongs to the TRAFAC class YlqF/YawG GTPase family. RsgA subfamily.</text>
</comment>
<sequence>MDLQTLGWNDFFKETFFLYQEKGLHPGRVISRKNNNYVIICEEKLALAKITGKFRYNTQTNKDFPTVGDWVALEMKKQSSHLLIHAVLPRENAFVRKSPISGGRKLKEGVVIGGKTEEQIIASNINTAFIVIGLDNNFEIRRIERYLTLVYHSNINPVIILNKLDLCFSLDDYIKQVKDIAGMVPVHPISAEKGMNMDVFSNYLLPGKTVVFLGSSGVGKSTITNYLLGDEKQKKQSISKSTGKGRHTTTSVELILHHSNGMIIDTPGVRELQLWGDEEILDQSFEDIKQLIYHCKFNNCHHQKEPGCAIQKAIEDNLLSRSRFESYQKQLFELQRLRTKRRDFEKKLNKK</sequence>
<comment type="caution">
    <text evidence="13">The sequence shown here is derived from an EMBL/GenBank/DDBJ whole genome shotgun (WGS) entry which is preliminary data.</text>
</comment>
<evidence type="ECO:0000259" key="11">
    <source>
        <dbReference type="PROSITE" id="PS50936"/>
    </source>
</evidence>
<dbReference type="GO" id="GO:0003924">
    <property type="term" value="F:GTPase activity"/>
    <property type="evidence" value="ECO:0007669"/>
    <property type="project" value="UniProtKB-UniRule"/>
</dbReference>
<evidence type="ECO:0000259" key="12">
    <source>
        <dbReference type="PROSITE" id="PS51721"/>
    </source>
</evidence>
<dbReference type="EMBL" id="SJTH01000046">
    <property type="protein sequence ID" value="TCJ01892.1"/>
    <property type="molecule type" value="Genomic_DNA"/>
</dbReference>
<keyword evidence="9 10" id="KW-0342">GTP-binding</keyword>
<dbReference type="Proteomes" id="UP000293846">
    <property type="component" value="Unassembled WGS sequence"/>
</dbReference>
<feature type="binding site" evidence="10">
    <location>
        <position position="302"/>
    </location>
    <ligand>
        <name>Zn(2+)</name>
        <dbReference type="ChEBI" id="CHEBI:29105"/>
    </ligand>
</feature>
<dbReference type="SUPFAM" id="SSF50249">
    <property type="entry name" value="Nucleic acid-binding proteins"/>
    <property type="match status" value="1"/>
</dbReference>
<keyword evidence="14" id="KW-1185">Reference proteome</keyword>
<dbReference type="InterPro" id="IPR027417">
    <property type="entry name" value="P-loop_NTPase"/>
</dbReference>
<dbReference type="Gene3D" id="3.40.50.300">
    <property type="entry name" value="P-loop containing nucleotide triphosphate hydrolases"/>
    <property type="match status" value="1"/>
</dbReference>
<feature type="binding site" evidence="10">
    <location>
        <begin position="162"/>
        <end position="165"/>
    </location>
    <ligand>
        <name>GTP</name>
        <dbReference type="ChEBI" id="CHEBI:37565"/>
    </ligand>
</feature>
<protein>
    <recommendedName>
        <fullName evidence="10">Small ribosomal subunit biogenesis GTPase RsgA</fullName>
        <ecNumber evidence="10">3.6.1.-</ecNumber>
    </recommendedName>
</protein>
<gene>
    <name evidence="10 13" type="primary">rsgA</name>
    <name evidence="13" type="ORF">E0Y62_21785</name>
</gene>
<dbReference type="Pfam" id="PF03193">
    <property type="entry name" value="RsgA_GTPase"/>
    <property type="match status" value="1"/>
</dbReference>
<dbReference type="GO" id="GO:0042274">
    <property type="term" value="P:ribosomal small subunit biogenesis"/>
    <property type="evidence" value="ECO:0007669"/>
    <property type="project" value="UniProtKB-UniRule"/>
</dbReference>
<comment type="subcellular location">
    <subcellularLocation>
        <location evidence="10">Cytoplasm</location>
    </subcellularLocation>
</comment>
<comment type="subunit">
    <text evidence="10">Monomer. Associates with 30S ribosomal subunit, binds 16S rRNA.</text>
</comment>
<dbReference type="InterPro" id="IPR030378">
    <property type="entry name" value="G_CP_dom"/>
</dbReference>
<dbReference type="GO" id="GO:0019843">
    <property type="term" value="F:rRNA binding"/>
    <property type="evidence" value="ECO:0007669"/>
    <property type="project" value="UniProtKB-KW"/>
</dbReference>
<dbReference type="STRING" id="1742358.GCA_001439605_02385"/>
<keyword evidence="1 10" id="KW-0963">Cytoplasm</keyword>
<dbReference type="GO" id="GO:0046872">
    <property type="term" value="F:metal ion binding"/>
    <property type="evidence" value="ECO:0007669"/>
    <property type="project" value="UniProtKB-KW"/>
</dbReference>
<dbReference type="EC" id="3.6.1.-" evidence="10"/>
<feature type="binding site" evidence="10">
    <location>
        <position position="295"/>
    </location>
    <ligand>
        <name>Zn(2+)</name>
        <dbReference type="ChEBI" id="CHEBI:29105"/>
    </ligand>
</feature>
<keyword evidence="8 10" id="KW-0694">RNA-binding</keyword>
<dbReference type="GO" id="GO:0005525">
    <property type="term" value="F:GTP binding"/>
    <property type="evidence" value="ECO:0007669"/>
    <property type="project" value="UniProtKB-UniRule"/>
</dbReference>
<feature type="binding site" evidence="10">
    <location>
        <position position="300"/>
    </location>
    <ligand>
        <name>Zn(2+)</name>
        <dbReference type="ChEBI" id="CHEBI:29105"/>
    </ligand>
</feature>
<evidence type="ECO:0000313" key="13">
    <source>
        <dbReference type="EMBL" id="TCJ01892.1"/>
    </source>
</evidence>
<evidence type="ECO:0000256" key="6">
    <source>
        <dbReference type="ARBA" id="ARBA00022801"/>
    </source>
</evidence>
<evidence type="ECO:0000256" key="9">
    <source>
        <dbReference type="ARBA" id="ARBA00023134"/>
    </source>
</evidence>
<feature type="binding site" evidence="10">
    <location>
        <begin position="214"/>
        <end position="222"/>
    </location>
    <ligand>
        <name>GTP</name>
        <dbReference type="ChEBI" id="CHEBI:37565"/>
    </ligand>
</feature>
<dbReference type="Gene3D" id="1.10.40.50">
    <property type="entry name" value="Probable gtpase engc, domain 3"/>
    <property type="match status" value="1"/>
</dbReference>
<keyword evidence="4 10" id="KW-0699">rRNA-binding</keyword>
<dbReference type="PROSITE" id="PS50936">
    <property type="entry name" value="ENGC_GTPASE"/>
    <property type="match status" value="1"/>
</dbReference>
<accession>A0A4R1AXH7</accession>
<proteinExistence type="inferred from homology"/>
<dbReference type="InterPro" id="IPR010914">
    <property type="entry name" value="RsgA_GTPase_dom"/>
</dbReference>
<evidence type="ECO:0000256" key="4">
    <source>
        <dbReference type="ARBA" id="ARBA00022730"/>
    </source>
</evidence>
<dbReference type="CDD" id="cd01854">
    <property type="entry name" value="YjeQ_EngC"/>
    <property type="match status" value="1"/>
</dbReference>
<dbReference type="SUPFAM" id="SSF52540">
    <property type="entry name" value="P-loop containing nucleoside triphosphate hydrolases"/>
    <property type="match status" value="1"/>
</dbReference>
<name>A0A4R1AXH7_9BACI</name>
<dbReference type="AlphaFoldDB" id="A0A4R1AXH7"/>
<evidence type="ECO:0000256" key="7">
    <source>
        <dbReference type="ARBA" id="ARBA00022833"/>
    </source>
</evidence>
<feature type="domain" description="EngC GTPase" evidence="11">
    <location>
        <begin position="123"/>
        <end position="270"/>
    </location>
</feature>
<evidence type="ECO:0000256" key="2">
    <source>
        <dbReference type="ARBA" id="ARBA00022517"/>
    </source>
</evidence>
<keyword evidence="6 10" id="KW-0378">Hydrolase</keyword>
<keyword evidence="5 10" id="KW-0547">Nucleotide-binding</keyword>
<keyword evidence="7 10" id="KW-0862">Zinc</keyword>
<dbReference type="RefSeq" id="WP_057765179.1">
    <property type="nucleotide sequence ID" value="NZ_SJTH01000046.1"/>
</dbReference>
<comment type="cofactor">
    <cofactor evidence="10">
        <name>Zn(2+)</name>
        <dbReference type="ChEBI" id="CHEBI:29105"/>
    </cofactor>
    <text evidence="10">Binds 1 zinc ion per subunit.</text>
</comment>
<evidence type="ECO:0000256" key="5">
    <source>
        <dbReference type="ARBA" id="ARBA00022741"/>
    </source>
</evidence>
<comment type="function">
    <text evidence="10">One of several proteins that assist in the late maturation steps of the functional core of the 30S ribosomal subunit. Helps release RbfA from mature subunits. May play a role in the assembly of ribosomal proteins into the subunit. Circularly permuted GTPase that catalyzes slow GTP hydrolysis, GTPase activity is stimulated by the 30S ribosomal subunit.</text>
</comment>
<feature type="domain" description="CP-type G" evidence="12">
    <location>
        <begin position="115"/>
        <end position="272"/>
    </location>
</feature>
<keyword evidence="3 10" id="KW-0479">Metal-binding</keyword>
<dbReference type="GO" id="GO:0005737">
    <property type="term" value="C:cytoplasm"/>
    <property type="evidence" value="ECO:0007669"/>
    <property type="project" value="UniProtKB-SubCell"/>
</dbReference>